<reference evidence="2" key="1">
    <citation type="submission" date="2021-01" db="EMBL/GenBank/DDBJ databases">
        <title>Whole genome shotgun sequence of Actinoplanes ferrugineus NBRC 15555.</title>
        <authorList>
            <person name="Komaki H."/>
            <person name="Tamura T."/>
        </authorList>
    </citation>
    <scope>NUCLEOTIDE SEQUENCE</scope>
    <source>
        <strain evidence="2">NBRC 15555</strain>
    </source>
</reference>
<evidence type="ECO:0000256" key="1">
    <source>
        <dbReference type="SAM" id="SignalP"/>
    </source>
</evidence>
<evidence type="ECO:0008006" key="4">
    <source>
        <dbReference type="Google" id="ProtNLM"/>
    </source>
</evidence>
<protein>
    <recommendedName>
        <fullName evidence="4">Fibronectin type-III domain-containing protein</fullName>
    </recommendedName>
</protein>
<name>A0A919J4J2_9ACTN</name>
<organism evidence="2 3">
    <name type="scientific">Paractinoplanes ferrugineus</name>
    <dbReference type="NCBI Taxonomy" id="113564"/>
    <lineage>
        <taxon>Bacteria</taxon>
        <taxon>Bacillati</taxon>
        <taxon>Actinomycetota</taxon>
        <taxon>Actinomycetes</taxon>
        <taxon>Micromonosporales</taxon>
        <taxon>Micromonosporaceae</taxon>
        <taxon>Paractinoplanes</taxon>
    </lineage>
</organism>
<dbReference type="PROSITE" id="PS51257">
    <property type="entry name" value="PROKAR_LIPOPROTEIN"/>
    <property type="match status" value="1"/>
</dbReference>
<evidence type="ECO:0000313" key="3">
    <source>
        <dbReference type="Proteomes" id="UP000598174"/>
    </source>
</evidence>
<keyword evidence="1" id="KW-0732">Signal</keyword>
<proteinExistence type="predicted"/>
<dbReference type="Proteomes" id="UP000598174">
    <property type="component" value="Unassembled WGS sequence"/>
</dbReference>
<gene>
    <name evidence="2" type="ORF">Afe05nite_56930</name>
</gene>
<sequence length="186" mass="19192">MRWIGKIALGWAVLPFALSGCGAGPAKPAASGSPTATLAPWVRVTSGSPTAVPSTASTFAPKSALPKVSFLPTSSACAIPWPDNVGQVLIPMVITPISRGFTVQWPAKYGSYYRITAVPQELVVGPQPEPSWQSVQAGDNCTVSATISGLTSGAPYIIWLDAPATPRDAVGSRSLYSGKSGVVKPL</sequence>
<comment type="caution">
    <text evidence="2">The sequence shown here is derived from an EMBL/GenBank/DDBJ whole genome shotgun (WGS) entry which is preliminary data.</text>
</comment>
<feature type="chain" id="PRO_5038875416" description="Fibronectin type-III domain-containing protein" evidence="1">
    <location>
        <begin position="23"/>
        <end position="186"/>
    </location>
</feature>
<keyword evidence="3" id="KW-1185">Reference proteome</keyword>
<dbReference type="AlphaFoldDB" id="A0A919J4J2"/>
<accession>A0A919J4J2</accession>
<evidence type="ECO:0000313" key="2">
    <source>
        <dbReference type="EMBL" id="GIE13853.1"/>
    </source>
</evidence>
<feature type="signal peptide" evidence="1">
    <location>
        <begin position="1"/>
        <end position="22"/>
    </location>
</feature>
<dbReference type="EMBL" id="BOMM01000051">
    <property type="protein sequence ID" value="GIE13853.1"/>
    <property type="molecule type" value="Genomic_DNA"/>
</dbReference>